<dbReference type="KEGG" id="rmar:GBA65_21830"/>
<dbReference type="AlphaFoldDB" id="A0A6G8Q3R8"/>
<geneLocation type="plasmid" evidence="1 2">
    <name>unnamed1</name>
</geneLocation>
<keyword evidence="2" id="KW-1185">Reference proteome</keyword>
<name>A0A6G8Q3R8_9ACTN</name>
<dbReference type="EMBL" id="CP045122">
    <property type="protein sequence ID" value="QIN81080.1"/>
    <property type="molecule type" value="Genomic_DNA"/>
</dbReference>
<keyword evidence="1" id="KW-0614">Plasmid</keyword>
<dbReference type="RefSeq" id="WP_166398790.1">
    <property type="nucleotide sequence ID" value="NZ_CP045122.1"/>
</dbReference>
<protein>
    <submittedName>
        <fullName evidence="1">Uncharacterized protein</fullName>
    </submittedName>
</protein>
<reference evidence="1 2" key="1">
    <citation type="submission" date="2019-10" db="EMBL/GenBank/DDBJ databases">
        <title>Rubrobacter sp nov SCSIO 52915 isolated from a deep-sea sediment in the South China Sea.</title>
        <authorList>
            <person name="Chen R.W."/>
        </authorList>
    </citation>
    <scope>NUCLEOTIDE SEQUENCE [LARGE SCALE GENOMIC DNA]</scope>
    <source>
        <strain evidence="1 2">SCSIO 52915</strain>
        <plasmid evidence="1 2">unnamed1</plasmid>
    </source>
</reference>
<dbReference type="Proteomes" id="UP000502706">
    <property type="component" value="Plasmid unnamed1"/>
</dbReference>
<sequence>MSKPKTLGVLVHKIHGDPPNFSAGVVWGAMPFLMGVEQGATPEAAVAALEASFRRLGYEPAVVLFDKLEDAQAEGRRMLAAEDLVRHLELARAKLPEVLAGEEGTPDARDGEVLDHLDRTFGAVRSVANGAYDREKREAEPTIRGC</sequence>
<organism evidence="1 2">
    <name type="scientific">Rubrobacter marinus</name>
    <dbReference type="NCBI Taxonomy" id="2653852"/>
    <lineage>
        <taxon>Bacteria</taxon>
        <taxon>Bacillati</taxon>
        <taxon>Actinomycetota</taxon>
        <taxon>Rubrobacteria</taxon>
        <taxon>Rubrobacterales</taxon>
        <taxon>Rubrobacteraceae</taxon>
        <taxon>Rubrobacter</taxon>
    </lineage>
</organism>
<evidence type="ECO:0000313" key="2">
    <source>
        <dbReference type="Proteomes" id="UP000502706"/>
    </source>
</evidence>
<accession>A0A6G8Q3R8</accession>
<evidence type="ECO:0000313" key="1">
    <source>
        <dbReference type="EMBL" id="QIN81080.1"/>
    </source>
</evidence>
<gene>
    <name evidence="1" type="ORF">GBA65_21830</name>
</gene>
<proteinExistence type="predicted"/>